<sequence>MHRNPKGFSRVDYALHGEVTSVHSDDGIDDVAFLQYLEGELGIYLPWEETEAELAAAAFTIT</sequence>
<name>A0A5J6GT04_STRKN</name>
<dbReference type="OrthoDB" id="4188829at2"/>
<dbReference type="RefSeq" id="WP_055550653.1">
    <property type="nucleotide sequence ID" value="NZ_CP023699.1"/>
</dbReference>
<reference evidence="1 2" key="1">
    <citation type="submission" date="2017-09" db="EMBL/GenBank/DDBJ databases">
        <authorList>
            <person name="Lee N."/>
            <person name="Cho B.-K."/>
        </authorList>
    </citation>
    <scope>NUCLEOTIDE SEQUENCE [LARGE SCALE GENOMIC DNA]</scope>
    <source>
        <strain evidence="1 2">ATCC 12853</strain>
    </source>
</reference>
<evidence type="ECO:0000313" key="1">
    <source>
        <dbReference type="EMBL" id="QEU96898.1"/>
    </source>
</evidence>
<dbReference type="EMBL" id="CP023699">
    <property type="protein sequence ID" value="QEU96898.1"/>
    <property type="molecule type" value="Genomic_DNA"/>
</dbReference>
<accession>A0A5J6GT04</accession>
<evidence type="ECO:0000313" key="2">
    <source>
        <dbReference type="Proteomes" id="UP000325529"/>
    </source>
</evidence>
<gene>
    <name evidence="1" type="ORF">CP970_43510</name>
</gene>
<protein>
    <submittedName>
        <fullName evidence="1">Uncharacterized protein</fullName>
    </submittedName>
</protein>
<organism evidence="1 2">
    <name type="scientific">Streptomyces kanamyceticus</name>
    <dbReference type="NCBI Taxonomy" id="1967"/>
    <lineage>
        <taxon>Bacteria</taxon>
        <taxon>Bacillati</taxon>
        <taxon>Actinomycetota</taxon>
        <taxon>Actinomycetes</taxon>
        <taxon>Kitasatosporales</taxon>
        <taxon>Streptomycetaceae</taxon>
        <taxon>Streptomyces</taxon>
    </lineage>
</organism>
<dbReference type="KEGG" id="ska:CP970_43510"/>
<dbReference type="Proteomes" id="UP000325529">
    <property type="component" value="Chromosome"/>
</dbReference>
<dbReference type="AlphaFoldDB" id="A0A5J6GT04"/>
<keyword evidence="2" id="KW-1185">Reference proteome</keyword>
<proteinExistence type="predicted"/>